<evidence type="ECO:0000256" key="4">
    <source>
        <dbReference type="ARBA" id="ARBA00006759"/>
    </source>
</evidence>
<feature type="region of interest" description="Disordered" evidence="11">
    <location>
        <begin position="40"/>
        <end position="73"/>
    </location>
</feature>
<feature type="domain" description="EF-hand" evidence="12">
    <location>
        <begin position="656"/>
        <end position="695"/>
    </location>
</feature>
<keyword evidence="6" id="KW-0479">Metal-binding</keyword>
<dbReference type="GO" id="GO:0004416">
    <property type="term" value="F:hydroxyacylglutathione hydrolase activity"/>
    <property type="evidence" value="ECO:0007669"/>
    <property type="project" value="UniProtKB-EC"/>
</dbReference>
<comment type="caution">
    <text evidence="13">The sequence shown here is derived from an EMBL/GenBank/DDBJ whole genome shotgun (WGS) entry which is preliminary data.</text>
</comment>
<dbReference type="GO" id="GO:0005509">
    <property type="term" value="F:calcium ion binding"/>
    <property type="evidence" value="ECO:0007669"/>
    <property type="project" value="InterPro"/>
</dbReference>
<protein>
    <recommendedName>
        <fullName evidence="5">hydroxyacylglutathione hydrolase</fullName>
        <ecNumber evidence="5">3.1.2.6</ecNumber>
    </recommendedName>
    <alternativeName>
        <fullName evidence="10">Glyoxalase II</fullName>
    </alternativeName>
</protein>
<dbReference type="FunFam" id="1.10.238.10:FF:000003">
    <property type="entry name" value="Calmodulin A"/>
    <property type="match status" value="1"/>
</dbReference>
<dbReference type="SMART" id="SM00849">
    <property type="entry name" value="Lactamase_B"/>
    <property type="match status" value="1"/>
</dbReference>
<keyword evidence="9" id="KW-0862">Zinc</keyword>
<name>A0AA35QE93_9HYPO</name>
<dbReference type="PANTHER" id="PTHR11935">
    <property type="entry name" value="BETA LACTAMASE DOMAIN"/>
    <property type="match status" value="1"/>
</dbReference>
<keyword evidence="14" id="KW-1185">Reference proteome</keyword>
<evidence type="ECO:0000256" key="3">
    <source>
        <dbReference type="ARBA" id="ARBA00004963"/>
    </source>
</evidence>
<dbReference type="Pfam" id="PF00753">
    <property type="entry name" value="Lactamase_B"/>
    <property type="match status" value="1"/>
</dbReference>
<dbReference type="SUPFAM" id="SSF47473">
    <property type="entry name" value="EF-hand"/>
    <property type="match status" value="1"/>
</dbReference>
<evidence type="ECO:0000313" key="13">
    <source>
        <dbReference type="EMBL" id="CAI6100375.1"/>
    </source>
</evidence>
<feature type="region of interest" description="Disordered" evidence="11">
    <location>
        <begin position="297"/>
        <end position="325"/>
    </location>
</feature>
<dbReference type="PANTHER" id="PTHR11935:SF94">
    <property type="entry name" value="TENZING NORGAY, ISOFORM C"/>
    <property type="match status" value="1"/>
</dbReference>
<evidence type="ECO:0000256" key="8">
    <source>
        <dbReference type="ARBA" id="ARBA00022801"/>
    </source>
</evidence>
<evidence type="ECO:0000313" key="14">
    <source>
        <dbReference type="Proteomes" id="UP001160390"/>
    </source>
</evidence>
<feature type="region of interest" description="Disordered" evidence="11">
    <location>
        <begin position="618"/>
        <end position="655"/>
    </location>
</feature>
<evidence type="ECO:0000259" key="12">
    <source>
        <dbReference type="PROSITE" id="PS50222"/>
    </source>
</evidence>
<sequence length="814" mass="90006">MVKYILTPWRDREELLLVRHQFYAASPSWLGEHSRMWHQDTTKHGGLSEGDEEGKDNLGNPEAGEQERRRHRRMAGVERLRRNQRLQLHQAVARVSMWMQRGNCPHMVESTALLTAAVLSDEELMVNTKATGVDNVTASSAYAVRAAYSAAFSRFVTGLLDGHQDKQRKQSMYSLARTIGLPATFVELRHQSTHEQLPSLAKLRSAAKKALRWIWGYYWRHLAGDDLLSETCEDALLRYLREEGDHDPDADRRGRLALERRWDVGTLLSCLSRLQGTLPGNQAYVKCMRLSRELVEAEEEEDQELPQPFLPAADPASDPQDGATATGWAVYQGNWKPKPIGAVNNYSYLVIDDKSKDAVIIDPANPPEVVPVLKDAISSGRINLTAIVNTHHHWDHAGGNKKLLAELGTPNLTIIGGKDCEGVTQTPKHNEVTKLGDIKVTNIYTPCHTQDSICYFLEDSTGKAVFTGDTLFISGCGKFFEGTADQMHEALNKRLGALPDETVVYPGHEYTKSNVKFTVSVSQTDAIKKLQAFADDNQVTTGKFTIGDEKACIAEFCFTEHLEEADQIVQQDPEIQKATGETDPVSVMGKLLSPHVGHVTNNTNQTTRGKDMSMFLSPQGVSQSKMPPKRKTGAAAGAPKAPPRSKLAKEHNISAQEEDEIKEAFSLFAEPMDGEKNGVIPIDDFKSALIALGIPASSPAELKEFISILDPESDGFATYEPFLAICALKFHSREDSTDEAHRHELEEAFRLFTNGQGGPITLAHLRRVAAVLKEDVDEEVLKDMILEANGGAGVARGVELAEFDGVMKNAGVWR</sequence>
<keyword evidence="7" id="KW-0677">Repeat</keyword>
<dbReference type="AlphaFoldDB" id="A0AA35QE93"/>
<comment type="pathway">
    <text evidence="3">Secondary metabolite metabolism; methylglyoxal degradation; (R)-lactate from methylglyoxal: step 2/2.</text>
</comment>
<dbReference type="InterPro" id="IPR002048">
    <property type="entry name" value="EF_hand_dom"/>
</dbReference>
<dbReference type="InterPro" id="IPR036866">
    <property type="entry name" value="RibonucZ/Hydroxyglut_hydro"/>
</dbReference>
<evidence type="ECO:0000256" key="10">
    <source>
        <dbReference type="ARBA" id="ARBA00031044"/>
    </source>
</evidence>
<comment type="similarity">
    <text evidence="4">Belongs to the metallo-beta-lactamase superfamily. Glyoxalase II family.</text>
</comment>
<dbReference type="EC" id="3.1.2.6" evidence="5"/>
<dbReference type="SUPFAM" id="SSF56281">
    <property type="entry name" value="Metallo-hydrolase/oxidoreductase"/>
    <property type="match status" value="1"/>
</dbReference>
<proteinExistence type="inferred from homology"/>
<comment type="cofactor">
    <cofactor evidence="2">
        <name>Zn(2+)</name>
        <dbReference type="ChEBI" id="CHEBI:29105"/>
    </cofactor>
</comment>
<gene>
    <name evidence="13" type="ORF">CCHLO57077_00004521</name>
</gene>
<evidence type="ECO:0000256" key="7">
    <source>
        <dbReference type="ARBA" id="ARBA00022737"/>
    </source>
</evidence>
<keyword evidence="8" id="KW-0378">Hydrolase</keyword>
<comment type="catalytic activity">
    <reaction evidence="1">
        <text>an S-(2-hydroxyacyl)glutathione + H2O = a 2-hydroxy carboxylate + glutathione + H(+)</text>
        <dbReference type="Rhea" id="RHEA:21864"/>
        <dbReference type="ChEBI" id="CHEBI:15377"/>
        <dbReference type="ChEBI" id="CHEBI:15378"/>
        <dbReference type="ChEBI" id="CHEBI:57925"/>
        <dbReference type="ChEBI" id="CHEBI:58896"/>
        <dbReference type="ChEBI" id="CHEBI:71261"/>
        <dbReference type="EC" id="3.1.2.6"/>
    </reaction>
</comment>
<evidence type="ECO:0000256" key="11">
    <source>
        <dbReference type="SAM" id="MobiDB-lite"/>
    </source>
</evidence>
<dbReference type="PROSITE" id="PS50222">
    <property type="entry name" value="EF_HAND_2"/>
    <property type="match status" value="1"/>
</dbReference>
<dbReference type="Pfam" id="PF16123">
    <property type="entry name" value="HAGH_C"/>
    <property type="match status" value="1"/>
</dbReference>
<evidence type="ECO:0000256" key="1">
    <source>
        <dbReference type="ARBA" id="ARBA00001623"/>
    </source>
</evidence>
<dbReference type="InterPro" id="IPR035680">
    <property type="entry name" value="Clx_II_MBL"/>
</dbReference>
<dbReference type="GO" id="GO:0006364">
    <property type="term" value="P:rRNA processing"/>
    <property type="evidence" value="ECO:0007669"/>
    <property type="project" value="InterPro"/>
</dbReference>
<dbReference type="GO" id="GO:0004519">
    <property type="term" value="F:endonuclease activity"/>
    <property type="evidence" value="ECO:0007669"/>
    <property type="project" value="InterPro"/>
</dbReference>
<dbReference type="GO" id="GO:0090730">
    <property type="term" value="C:Las1 complex"/>
    <property type="evidence" value="ECO:0007669"/>
    <property type="project" value="InterPro"/>
</dbReference>
<dbReference type="InterPro" id="IPR001279">
    <property type="entry name" value="Metallo-B-lactamas"/>
</dbReference>
<dbReference type="CDD" id="cd07723">
    <property type="entry name" value="hydroxyacylglutathione_hydrolase_MBL-fold"/>
    <property type="match status" value="1"/>
</dbReference>
<organism evidence="13 14">
    <name type="scientific">Clonostachys chloroleuca</name>
    <dbReference type="NCBI Taxonomy" id="1926264"/>
    <lineage>
        <taxon>Eukaryota</taxon>
        <taxon>Fungi</taxon>
        <taxon>Dikarya</taxon>
        <taxon>Ascomycota</taxon>
        <taxon>Pezizomycotina</taxon>
        <taxon>Sordariomycetes</taxon>
        <taxon>Hypocreomycetidae</taxon>
        <taxon>Hypocreales</taxon>
        <taxon>Bionectriaceae</taxon>
        <taxon>Clonostachys</taxon>
    </lineage>
</organism>
<evidence type="ECO:0000256" key="9">
    <source>
        <dbReference type="ARBA" id="ARBA00022833"/>
    </source>
</evidence>
<evidence type="ECO:0000256" key="2">
    <source>
        <dbReference type="ARBA" id="ARBA00001947"/>
    </source>
</evidence>
<dbReference type="EMBL" id="CABFNP030001338">
    <property type="protein sequence ID" value="CAI6100375.1"/>
    <property type="molecule type" value="Genomic_DNA"/>
</dbReference>
<evidence type="ECO:0000256" key="5">
    <source>
        <dbReference type="ARBA" id="ARBA00011917"/>
    </source>
</evidence>
<accession>A0AA35QE93</accession>
<dbReference type="Gene3D" id="1.10.238.10">
    <property type="entry name" value="EF-hand"/>
    <property type="match status" value="1"/>
</dbReference>
<dbReference type="Gene3D" id="3.60.15.10">
    <property type="entry name" value="Ribonuclease Z/Hydroxyacylglutathione hydrolase-like"/>
    <property type="match status" value="1"/>
</dbReference>
<dbReference type="Pfam" id="PF04031">
    <property type="entry name" value="Las1"/>
    <property type="match status" value="1"/>
</dbReference>
<dbReference type="InterPro" id="IPR011992">
    <property type="entry name" value="EF-hand-dom_pair"/>
</dbReference>
<dbReference type="InterPro" id="IPR032282">
    <property type="entry name" value="HAGH_C"/>
</dbReference>
<dbReference type="Proteomes" id="UP001160390">
    <property type="component" value="Unassembled WGS sequence"/>
</dbReference>
<dbReference type="InterPro" id="IPR007174">
    <property type="entry name" value="Las1"/>
</dbReference>
<evidence type="ECO:0000256" key="6">
    <source>
        <dbReference type="ARBA" id="ARBA00022723"/>
    </source>
</evidence>
<reference evidence="13" key="1">
    <citation type="submission" date="2023-01" db="EMBL/GenBank/DDBJ databases">
        <authorList>
            <person name="Piombo E."/>
        </authorList>
    </citation>
    <scope>NUCLEOTIDE SEQUENCE</scope>
</reference>